<evidence type="ECO:0000256" key="9">
    <source>
        <dbReference type="ARBA" id="ARBA00024190"/>
    </source>
</evidence>
<keyword evidence="6" id="KW-0969">Cilium</keyword>
<dbReference type="GO" id="GO:0120293">
    <property type="term" value="C:dynein axonemal particle"/>
    <property type="evidence" value="ECO:0007669"/>
    <property type="project" value="UniProtKB-SubCell"/>
</dbReference>
<evidence type="ECO:0000256" key="3">
    <source>
        <dbReference type="ARBA" id="ARBA00022574"/>
    </source>
</evidence>
<keyword evidence="4" id="KW-0677">Repeat</keyword>
<dbReference type="PANTHER" id="PTHR12442:SF12">
    <property type="entry name" value="DYNEIN AXONEMAL INTERMEDIATE CHAIN 4"/>
    <property type="match status" value="1"/>
</dbReference>
<dbReference type="GO" id="GO:0005858">
    <property type="term" value="C:axonemal dynein complex"/>
    <property type="evidence" value="ECO:0007669"/>
    <property type="project" value="TreeGrafter"/>
</dbReference>
<feature type="repeat" description="WD" evidence="12">
    <location>
        <begin position="565"/>
        <end position="597"/>
    </location>
</feature>
<dbReference type="PROSITE" id="PS50294">
    <property type="entry name" value="WD_REPEATS_REGION"/>
    <property type="match status" value="1"/>
</dbReference>
<keyword evidence="14" id="KW-1185">Reference proteome</keyword>
<evidence type="ECO:0000256" key="1">
    <source>
        <dbReference type="ARBA" id="ARBA00004611"/>
    </source>
</evidence>
<evidence type="ECO:0000256" key="5">
    <source>
        <dbReference type="ARBA" id="ARBA00022846"/>
    </source>
</evidence>
<keyword evidence="7" id="KW-0206">Cytoskeleton</keyword>
<dbReference type="Gene3D" id="2.130.10.10">
    <property type="entry name" value="YVTN repeat-like/Quinoprotein amine dehydrogenase"/>
    <property type="match status" value="2"/>
</dbReference>
<evidence type="ECO:0000313" key="13">
    <source>
        <dbReference type="EMBL" id="CAH1403387.1"/>
    </source>
</evidence>
<organism evidence="13 14">
    <name type="scientific">Nezara viridula</name>
    <name type="common">Southern green stink bug</name>
    <name type="synonym">Cimex viridulus</name>
    <dbReference type="NCBI Taxonomy" id="85310"/>
    <lineage>
        <taxon>Eukaryota</taxon>
        <taxon>Metazoa</taxon>
        <taxon>Ecdysozoa</taxon>
        <taxon>Arthropoda</taxon>
        <taxon>Hexapoda</taxon>
        <taxon>Insecta</taxon>
        <taxon>Pterygota</taxon>
        <taxon>Neoptera</taxon>
        <taxon>Paraneoptera</taxon>
        <taxon>Hemiptera</taxon>
        <taxon>Heteroptera</taxon>
        <taxon>Panheteroptera</taxon>
        <taxon>Pentatomomorpha</taxon>
        <taxon>Pentatomoidea</taxon>
        <taxon>Pentatomidae</taxon>
        <taxon>Pentatominae</taxon>
        <taxon>Nezara</taxon>
    </lineage>
</organism>
<evidence type="ECO:0000256" key="8">
    <source>
        <dbReference type="ARBA" id="ARBA00023273"/>
    </source>
</evidence>
<evidence type="ECO:0000256" key="6">
    <source>
        <dbReference type="ARBA" id="ARBA00023069"/>
    </source>
</evidence>
<keyword evidence="5" id="KW-0282">Flagellum</keyword>
<dbReference type="GO" id="GO:0045503">
    <property type="term" value="F:dynein light chain binding"/>
    <property type="evidence" value="ECO:0007669"/>
    <property type="project" value="TreeGrafter"/>
</dbReference>
<evidence type="ECO:0000256" key="11">
    <source>
        <dbReference type="ARBA" id="ARBA00041557"/>
    </source>
</evidence>
<protein>
    <recommendedName>
        <fullName evidence="10">Dynein axonemal intermediate chain 4</fullName>
    </recommendedName>
    <alternativeName>
        <fullName evidence="11">WD repeat-containing protein 78</fullName>
    </alternativeName>
</protein>
<reference evidence="13" key="1">
    <citation type="submission" date="2022-01" db="EMBL/GenBank/DDBJ databases">
        <authorList>
            <person name="King R."/>
        </authorList>
    </citation>
    <scope>NUCLEOTIDE SEQUENCE</scope>
</reference>
<dbReference type="InterPro" id="IPR050687">
    <property type="entry name" value="Dynein_IC"/>
</dbReference>
<accession>A0A9P0HKG7</accession>
<evidence type="ECO:0000256" key="4">
    <source>
        <dbReference type="ARBA" id="ARBA00022737"/>
    </source>
</evidence>
<evidence type="ECO:0000256" key="7">
    <source>
        <dbReference type="ARBA" id="ARBA00023212"/>
    </source>
</evidence>
<evidence type="ECO:0000256" key="2">
    <source>
        <dbReference type="ARBA" id="ARBA00022490"/>
    </source>
</evidence>
<keyword evidence="8" id="KW-0966">Cell projection</keyword>
<comment type="subcellular location">
    <subcellularLocation>
        <location evidence="1">Cytoplasm</location>
        <location evidence="1">Cytoskeleton</location>
        <location evidence="1">Flagellum axoneme</location>
    </subcellularLocation>
    <subcellularLocation>
        <location evidence="9">Dynein axonemal particle</location>
    </subcellularLocation>
</comment>
<dbReference type="GO" id="GO:0045504">
    <property type="term" value="F:dynein heavy chain binding"/>
    <property type="evidence" value="ECO:0007669"/>
    <property type="project" value="TreeGrafter"/>
</dbReference>
<gene>
    <name evidence="13" type="ORF">NEZAVI_LOCUS11999</name>
</gene>
<dbReference type="SMART" id="SM00320">
    <property type="entry name" value="WD40"/>
    <property type="match status" value="6"/>
</dbReference>
<sequence>MCADIELKKFINAAKRNVENTFAMRSKHPTRYIIASSDPRFPYRVLEDGKDVTPLPHYIEGETYLNDEEYIKSCKQIIDLSWDVFNKPDDSDYPDTHENTEPIINAVRGIGLMPRLDLWNNPDDVKEWEEKRRLERIPSMYRLREDPKKDMAETTTEFPARLVETPLLLLLDLMSDLAPVGSEEAKVLMQTNKRMKDKEIKDKYVVVENWHDDFCQTDERIFRNESTQLSRPLRANASVEAYDSDRITTYVDLGVSDAFPRKTSRIVSIVSLEMNKDDETALQFYGHEKKKPEEIKWLESFDFMHTAAIVERMLTANLYSNLQSMYQDRLYSPKPVDDFKYIPQLLWTCSCPRTYGKAVTSICWSSVIPEIFAVSYGKYLFESKVKNGLVCIWNIKNTEFPERMSILPSPVTFVEFSKKYPRIAAIGFWDGTVGILDTVLREPELIVKCDFIVGLLHPIWQIRWFPYRDEEILLSCGENGQLHQFELDRKFRNKKLLTVRRIGNTARKGIEMPQIDPCYERSSFSPAIMFMAQYPNDEKIFFLGTDQGYVQVHTLYKPDNAIEIFGAHAGPITTIEFNPVDGRIFLTAGCDYYIRIWGYGIYETYLLQLTYRNLYVDYAAWSPAHPYMIVSLSGCFIDVWNLKKKFFEPVTSIENPNQNRNLIVSFSPTGANFLVGDMKGFVYVYGITSLPKPPEDPLKKLAEAIMFPIKYDEDRLKLISLKLGPPYLPDRVKEIFSTKKKQFKI</sequence>
<proteinExistence type="predicted"/>
<evidence type="ECO:0000313" key="14">
    <source>
        <dbReference type="Proteomes" id="UP001152798"/>
    </source>
</evidence>
<keyword evidence="2" id="KW-0963">Cytoplasm</keyword>
<keyword evidence="3 12" id="KW-0853">WD repeat</keyword>
<dbReference type="GO" id="GO:0003341">
    <property type="term" value="P:cilium movement"/>
    <property type="evidence" value="ECO:0007669"/>
    <property type="project" value="TreeGrafter"/>
</dbReference>
<evidence type="ECO:0000256" key="10">
    <source>
        <dbReference type="ARBA" id="ARBA00040002"/>
    </source>
</evidence>
<dbReference type="PROSITE" id="PS50082">
    <property type="entry name" value="WD_REPEATS_2"/>
    <property type="match status" value="1"/>
</dbReference>
<name>A0A9P0HKG7_NEZVI</name>
<dbReference type="OrthoDB" id="10259804at2759"/>
<dbReference type="AlphaFoldDB" id="A0A9P0HKG7"/>
<dbReference type="SUPFAM" id="SSF50978">
    <property type="entry name" value="WD40 repeat-like"/>
    <property type="match status" value="1"/>
</dbReference>
<evidence type="ECO:0000256" key="12">
    <source>
        <dbReference type="PROSITE-ProRule" id="PRU00221"/>
    </source>
</evidence>
<dbReference type="PANTHER" id="PTHR12442">
    <property type="entry name" value="DYNEIN INTERMEDIATE CHAIN"/>
    <property type="match status" value="1"/>
</dbReference>
<dbReference type="EMBL" id="OV725081">
    <property type="protein sequence ID" value="CAH1403387.1"/>
    <property type="molecule type" value="Genomic_DNA"/>
</dbReference>
<dbReference type="InterPro" id="IPR001680">
    <property type="entry name" value="WD40_rpt"/>
</dbReference>
<dbReference type="InterPro" id="IPR036322">
    <property type="entry name" value="WD40_repeat_dom_sf"/>
</dbReference>
<dbReference type="Pfam" id="PF00400">
    <property type="entry name" value="WD40"/>
    <property type="match status" value="1"/>
</dbReference>
<dbReference type="Proteomes" id="UP001152798">
    <property type="component" value="Chromosome 5"/>
</dbReference>
<dbReference type="InterPro" id="IPR015943">
    <property type="entry name" value="WD40/YVTN_repeat-like_dom_sf"/>
</dbReference>